<dbReference type="SUPFAM" id="SSF50923">
    <property type="entry name" value="Hemopexin-like domain"/>
    <property type="match status" value="2"/>
</dbReference>
<dbReference type="EMBL" id="KQ090477">
    <property type="protein sequence ID" value="KMS95386.1"/>
    <property type="molecule type" value="Genomic_DNA"/>
</dbReference>
<dbReference type="PROSITE" id="PS51642">
    <property type="entry name" value="HEMOPEXIN_2"/>
    <property type="match status" value="1"/>
</dbReference>
<sequence length="326" mass="36927">MDEKNRSAAVDKGVKRDDESNTGDTNPNHKRVKRDADNTNAEKGEASIRDLRPRRRDREELLALLNKEKYMEYYVNAAFRSMRDNEVFMFLQNDYFVIKYDPETPGNDCLVKGPLLVCDGFPSLYSSGFSDYGVDAAFGCHGVNEAFLFSATQCAKIRYDLDTRTGDLIKVKAKRPTLRMFPCLGELEDVVFDAAFESTVVDEAYLFQCSRYVLLNYSKRKLIASGLITDAFPCLRDTIFSSDIGAAFASHKSNQVYLFKDKSYVLLHYNPREPDDSYIIDGPGEIVPVNWPSLRGIVPYNCWGRGDISPKTWKAGWTGNGWVKIA</sequence>
<evidence type="ECO:0000313" key="4">
    <source>
        <dbReference type="Proteomes" id="UP000035740"/>
    </source>
</evidence>
<evidence type="ECO:0000256" key="2">
    <source>
        <dbReference type="SAM" id="MobiDB-lite"/>
    </source>
</evidence>
<dbReference type="OrthoDB" id="1792665at2759"/>
<dbReference type="InterPro" id="IPR036375">
    <property type="entry name" value="Hemopexin-like_dom_sf"/>
</dbReference>
<proteinExistence type="predicted"/>
<evidence type="ECO:0000256" key="1">
    <source>
        <dbReference type="PROSITE-ProRule" id="PRU01011"/>
    </source>
</evidence>
<reference evidence="3 4" key="1">
    <citation type="journal article" date="2014" name="Nature">
        <title>The genome of the recently domesticated crop plant sugar beet (Beta vulgaris).</title>
        <authorList>
            <person name="Dohm J.C."/>
            <person name="Minoche A.E."/>
            <person name="Holtgrawe D."/>
            <person name="Capella-Gutierrez S."/>
            <person name="Zakrzewski F."/>
            <person name="Tafer H."/>
            <person name="Rupp O."/>
            <person name="Sorensen T.R."/>
            <person name="Stracke R."/>
            <person name="Reinhardt R."/>
            <person name="Goesmann A."/>
            <person name="Kraft T."/>
            <person name="Schulz B."/>
            <person name="Stadler P.F."/>
            <person name="Schmidt T."/>
            <person name="Gabaldon T."/>
            <person name="Lehrach H."/>
            <person name="Weisshaar B."/>
            <person name="Himmelbauer H."/>
        </authorList>
    </citation>
    <scope>NUCLEOTIDE SEQUENCE [LARGE SCALE GENOMIC DNA]</scope>
    <source>
        <tissue evidence="3">Taproot</tissue>
    </source>
</reference>
<dbReference type="Gramene" id="KMS95386">
    <property type="protein sequence ID" value="KMS95386"/>
    <property type="gene ID" value="BVRB_008790"/>
</dbReference>
<gene>
    <name evidence="3" type="ORF">BVRB_008790</name>
</gene>
<dbReference type="Proteomes" id="UP000035740">
    <property type="component" value="Unassembled WGS sequence"/>
</dbReference>
<dbReference type="eggNOG" id="ENOG502QVN0">
    <property type="taxonomic scope" value="Eukaryota"/>
</dbReference>
<dbReference type="InterPro" id="IPR018487">
    <property type="entry name" value="Hemopexin-like_repeat"/>
</dbReference>
<name>A0A0J8B313_BETVV</name>
<feature type="region of interest" description="Disordered" evidence="2">
    <location>
        <begin position="1"/>
        <end position="52"/>
    </location>
</feature>
<accession>A0A0J8B313</accession>
<protein>
    <submittedName>
        <fullName evidence="3">Uncharacterized protein</fullName>
    </submittedName>
</protein>
<feature type="compositionally biased region" description="Basic and acidic residues" evidence="2">
    <location>
        <begin position="34"/>
        <end position="52"/>
    </location>
</feature>
<dbReference type="OMA" id="GIDACFC"/>
<evidence type="ECO:0000313" key="3">
    <source>
        <dbReference type="EMBL" id="KMS95386.1"/>
    </source>
</evidence>
<feature type="repeat" description="Hemopexin" evidence="1">
    <location>
        <begin position="72"/>
        <end position="124"/>
    </location>
</feature>
<dbReference type="Gene3D" id="2.110.10.10">
    <property type="entry name" value="Hemopexin-like domain"/>
    <property type="match status" value="1"/>
</dbReference>
<dbReference type="AlphaFoldDB" id="A0A0J8B313"/>
<organism evidence="3 4">
    <name type="scientific">Beta vulgaris subsp. vulgaris</name>
    <name type="common">Beet</name>
    <dbReference type="NCBI Taxonomy" id="3555"/>
    <lineage>
        <taxon>Eukaryota</taxon>
        <taxon>Viridiplantae</taxon>
        <taxon>Streptophyta</taxon>
        <taxon>Embryophyta</taxon>
        <taxon>Tracheophyta</taxon>
        <taxon>Spermatophyta</taxon>
        <taxon>Magnoliopsida</taxon>
        <taxon>eudicotyledons</taxon>
        <taxon>Gunneridae</taxon>
        <taxon>Pentapetalae</taxon>
        <taxon>Caryophyllales</taxon>
        <taxon>Chenopodiaceae</taxon>
        <taxon>Betoideae</taxon>
        <taxon>Beta</taxon>
    </lineage>
</organism>
<keyword evidence="4" id="KW-1185">Reference proteome</keyword>